<feature type="transmembrane region" description="Helical" evidence="8">
    <location>
        <begin position="71"/>
        <end position="90"/>
    </location>
</feature>
<evidence type="ECO:0000256" key="1">
    <source>
        <dbReference type="ARBA" id="ARBA00004651"/>
    </source>
</evidence>
<feature type="transmembrane region" description="Helical" evidence="8">
    <location>
        <begin position="186"/>
        <end position="207"/>
    </location>
</feature>
<dbReference type="OrthoDB" id="8769632at2"/>
<dbReference type="SUPFAM" id="SSF53335">
    <property type="entry name" value="S-adenosyl-L-methionine-dependent methyltransferases"/>
    <property type="match status" value="1"/>
</dbReference>
<evidence type="ECO:0000313" key="10">
    <source>
        <dbReference type="EMBL" id="TXD32302.1"/>
    </source>
</evidence>
<keyword evidence="5 8" id="KW-1133">Transmembrane helix</keyword>
<dbReference type="GO" id="GO:0005886">
    <property type="term" value="C:plasma membrane"/>
    <property type="evidence" value="ECO:0007669"/>
    <property type="project" value="UniProtKB-SubCell"/>
</dbReference>
<feature type="transmembrane region" description="Helical" evidence="8">
    <location>
        <begin position="382"/>
        <end position="398"/>
    </location>
</feature>
<comment type="subcellular location">
    <subcellularLocation>
        <location evidence="1">Cell membrane</location>
        <topology evidence="1">Multi-pass membrane protein</topology>
    </subcellularLocation>
</comment>
<dbReference type="EMBL" id="VOSL01000133">
    <property type="protein sequence ID" value="TXD32302.1"/>
    <property type="molecule type" value="Genomic_DNA"/>
</dbReference>
<evidence type="ECO:0000256" key="2">
    <source>
        <dbReference type="ARBA" id="ARBA00022475"/>
    </source>
</evidence>
<organism evidence="10 11">
    <name type="scientific">Lujinxingia vulgaris</name>
    <dbReference type="NCBI Taxonomy" id="2600176"/>
    <lineage>
        <taxon>Bacteria</taxon>
        <taxon>Deltaproteobacteria</taxon>
        <taxon>Bradymonadales</taxon>
        <taxon>Lujinxingiaceae</taxon>
        <taxon>Lujinxingia</taxon>
    </lineage>
</organism>
<dbReference type="GO" id="GO:0008757">
    <property type="term" value="F:S-adenosylmethionine-dependent methyltransferase activity"/>
    <property type="evidence" value="ECO:0007669"/>
    <property type="project" value="InterPro"/>
</dbReference>
<dbReference type="CDD" id="cd02440">
    <property type="entry name" value="AdoMet_MTases"/>
    <property type="match status" value="1"/>
</dbReference>
<dbReference type="InterPro" id="IPR018584">
    <property type="entry name" value="GT87"/>
</dbReference>
<dbReference type="Proteomes" id="UP000321046">
    <property type="component" value="Unassembled WGS sequence"/>
</dbReference>
<dbReference type="InterPro" id="IPR029063">
    <property type="entry name" value="SAM-dependent_MTases_sf"/>
</dbReference>
<feature type="transmembrane region" description="Helical" evidence="8">
    <location>
        <begin position="356"/>
        <end position="376"/>
    </location>
</feature>
<evidence type="ECO:0000256" key="7">
    <source>
        <dbReference type="ARBA" id="ARBA00024033"/>
    </source>
</evidence>
<keyword evidence="4 8" id="KW-0812">Transmembrane</keyword>
<feature type="transmembrane region" description="Helical" evidence="8">
    <location>
        <begin position="324"/>
        <end position="344"/>
    </location>
</feature>
<evidence type="ECO:0000256" key="4">
    <source>
        <dbReference type="ARBA" id="ARBA00022692"/>
    </source>
</evidence>
<dbReference type="Pfam" id="PF09594">
    <property type="entry name" value="GT87"/>
    <property type="match status" value="1"/>
</dbReference>
<name>A0A5C6WUM9_9DELT</name>
<feature type="transmembrane region" description="Helical" evidence="8">
    <location>
        <begin position="446"/>
        <end position="470"/>
    </location>
</feature>
<keyword evidence="3 10" id="KW-0808">Transferase</keyword>
<evidence type="ECO:0000313" key="11">
    <source>
        <dbReference type="Proteomes" id="UP000321046"/>
    </source>
</evidence>
<comment type="similarity">
    <text evidence="7">Belongs to the glycosyltransferase 87 family.</text>
</comment>
<dbReference type="InterPro" id="IPR013216">
    <property type="entry name" value="Methyltransf_11"/>
</dbReference>
<feature type="domain" description="Methyltransferase type 11" evidence="9">
    <location>
        <begin position="495"/>
        <end position="572"/>
    </location>
</feature>
<accession>A0A5C6WUM9</accession>
<evidence type="ECO:0000256" key="8">
    <source>
        <dbReference type="SAM" id="Phobius"/>
    </source>
</evidence>
<proteinExistence type="inferred from homology"/>
<feature type="transmembrane region" description="Helical" evidence="8">
    <location>
        <begin position="256"/>
        <end position="280"/>
    </location>
</feature>
<feature type="transmembrane region" description="Helical" evidence="8">
    <location>
        <begin position="292"/>
        <end position="312"/>
    </location>
</feature>
<dbReference type="AlphaFoldDB" id="A0A5C6WUM9"/>
<evidence type="ECO:0000256" key="3">
    <source>
        <dbReference type="ARBA" id="ARBA00022679"/>
    </source>
</evidence>
<dbReference type="RefSeq" id="WP_146976520.1">
    <property type="nucleotide sequence ID" value="NZ_VOSL01000133.1"/>
</dbReference>
<dbReference type="GO" id="GO:0032259">
    <property type="term" value="P:methylation"/>
    <property type="evidence" value="ECO:0007669"/>
    <property type="project" value="UniProtKB-KW"/>
</dbReference>
<evidence type="ECO:0000256" key="6">
    <source>
        <dbReference type="ARBA" id="ARBA00023136"/>
    </source>
</evidence>
<gene>
    <name evidence="10" type="ORF">FRC96_17975</name>
</gene>
<sequence>MSETRAGEEGGRKIALALALSVVLTLWVALCEPPPREAVGRFLGVVGLSALLLGWGVRGGWGWLNGEPRRCGVFVILGGALALRLAAWMAPVSLSDDVWRYVWDGAIVAAGENPYAETPRERVTRMQGEGAVARAEAGEEAGASSRKALQRLNSPDYHTVYPPGAQAVFASAEVASGWLGGVSERWLRLFFVLADLLAVLLIARALIAMRRAVGWATLYAWHPLVVWEVAGGGHTEALAVGLMVALVLMVGRRRPWTIGAVIGLSALAKLTFLIVSPLVGVALWRRGRFRDAWVAALVAVAVLVAGYAPFWFEALIANQRESVALYAGVFSFDAPLYYAARYLLGYREGLTEPVTHVLSPVLQLATMIVIAAATLWQNGTRGRLVASMVVAWAGYLVFNPVVHPWYALGLMAAAALAGAWSVSLAALGLMLSYLFYVPAVGRPEEIVVMVVQSVWAVAVVGLQVGPKVIAWALRRRAKTKFDAVRPYLRPGDRVLDLGAGEGFVGELVAEADFEVMLAEVDDRNRTALEMITYDGESLPLDDDQFDVAIIAYTLHHARRPDKVLSEAARVARRLVILETVYEREWDRRLVTFLDHSANRLRGMAPESLAFDRVEGWLERLHARGMRVLTWRWLGRGVHRHVIIVADRES</sequence>
<keyword evidence="2" id="KW-1003">Cell membrane</keyword>
<dbReference type="Pfam" id="PF08241">
    <property type="entry name" value="Methyltransf_11"/>
    <property type="match status" value="1"/>
</dbReference>
<feature type="transmembrane region" description="Helical" evidence="8">
    <location>
        <begin position="405"/>
        <end position="434"/>
    </location>
</feature>
<reference evidence="10 11" key="1">
    <citation type="submission" date="2019-08" db="EMBL/GenBank/DDBJ databases">
        <title>Bradymonadales sp. TMQ2.</title>
        <authorList>
            <person name="Liang Q."/>
        </authorList>
    </citation>
    <scope>NUCLEOTIDE SEQUENCE [LARGE SCALE GENOMIC DNA]</scope>
    <source>
        <strain evidence="10 11">TMQ2</strain>
    </source>
</reference>
<keyword evidence="10" id="KW-0489">Methyltransferase</keyword>
<evidence type="ECO:0000256" key="5">
    <source>
        <dbReference type="ARBA" id="ARBA00022989"/>
    </source>
</evidence>
<keyword evidence="6 8" id="KW-0472">Membrane</keyword>
<dbReference type="Gene3D" id="3.40.50.150">
    <property type="entry name" value="Vaccinia Virus protein VP39"/>
    <property type="match status" value="1"/>
</dbReference>
<protein>
    <submittedName>
        <fullName evidence="10">Methyltransferase domain-containing protein</fullName>
    </submittedName>
</protein>
<dbReference type="GO" id="GO:0016758">
    <property type="term" value="F:hexosyltransferase activity"/>
    <property type="evidence" value="ECO:0007669"/>
    <property type="project" value="InterPro"/>
</dbReference>
<evidence type="ECO:0000259" key="9">
    <source>
        <dbReference type="Pfam" id="PF08241"/>
    </source>
</evidence>
<feature type="transmembrane region" description="Helical" evidence="8">
    <location>
        <begin position="219"/>
        <end position="250"/>
    </location>
</feature>
<comment type="caution">
    <text evidence="10">The sequence shown here is derived from an EMBL/GenBank/DDBJ whole genome shotgun (WGS) entry which is preliminary data.</text>
</comment>
<feature type="transmembrane region" description="Helical" evidence="8">
    <location>
        <begin position="41"/>
        <end position="64"/>
    </location>
</feature>